<dbReference type="Pfam" id="PF00582">
    <property type="entry name" value="Usp"/>
    <property type="match status" value="2"/>
</dbReference>
<feature type="domain" description="UspA" evidence="2">
    <location>
        <begin position="218"/>
        <end position="344"/>
    </location>
</feature>
<dbReference type="Proteomes" id="UP000437709">
    <property type="component" value="Unassembled WGS sequence"/>
</dbReference>
<dbReference type="Gene3D" id="3.40.50.620">
    <property type="entry name" value="HUPs"/>
    <property type="match status" value="2"/>
</dbReference>
<dbReference type="InterPro" id="IPR006016">
    <property type="entry name" value="UspA"/>
</dbReference>
<name>A0A6N7EH19_9MICO</name>
<dbReference type="RefSeq" id="WP_152815601.1">
    <property type="nucleotide sequence ID" value="NZ_WHPC01000033.1"/>
</dbReference>
<proteinExistence type="inferred from homology"/>
<organism evidence="3 4">
    <name type="scientific">Georgenia subflava</name>
    <dbReference type="NCBI Taxonomy" id="1622177"/>
    <lineage>
        <taxon>Bacteria</taxon>
        <taxon>Bacillati</taxon>
        <taxon>Actinomycetota</taxon>
        <taxon>Actinomycetes</taxon>
        <taxon>Micrococcales</taxon>
        <taxon>Bogoriellaceae</taxon>
        <taxon>Georgenia</taxon>
    </lineage>
</organism>
<dbReference type="InterPro" id="IPR006015">
    <property type="entry name" value="Universal_stress_UspA"/>
</dbReference>
<evidence type="ECO:0000259" key="2">
    <source>
        <dbReference type="Pfam" id="PF00582"/>
    </source>
</evidence>
<comment type="caution">
    <text evidence="3">The sequence shown here is derived from an EMBL/GenBank/DDBJ whole genome shotgun (WGS) entry which is preliminary data.</text>
</comment>
<feature type="domain" description="UspA" evidence="2">
    <location>
        <begin position="75"/>
        <end position="208"/>
    </location>
</feature>
<evidence type="ECO:0000256" key="1">
    <source>
        <dbReference type="ARBA" id="ARBA00008791"/>
    </source>
</evidence>
<dbReference type="PANTHER" id="PTHR46268">
    <property type="entry name" value="STRESS RESPONSE PROTEIN NHAX"/>
    <property type="match status" value="1"/>
</dbReference>
<keyword evidence="4" id="KW-1185">Reference proteome</keyword>
<gene>
    <name evidence="3" type="ORF">GB881_09810</name>
</gene>
<reference evidence="3 4" key="1">
    <citation type="submission" date="2019-10" db="EMBL/GenBank/DDBJ databases">
        <title>Georgenia wutianyii sp. nov. and Georgenia yuyongxinii sp. nov. isolated from plateau pika (Ochotona curzoniae) in the Qinghai-Tibet plateau of China.</title>
        <authorList>
            <person name="Tian Z."/>
        </authorList>
    </citation>
    <scope>NUCLEOTIDE SEQUENCE [LARGE SCALE GENOMIC DNA]</scope>
    <source>
        <strain evidence="3 4">JCM 19765</strain>
    </source>
</reference>
<dbReference type="PRINTS" id="PR01438">
    <property type="entry name" value="UNVRSLSTRESS"/>
</dbReference>
<evidence type="ECO:0000313" key="4">
    <source>
        <dbReference type="Proteomes" id="UP000437709"/>
    </source>
</evidence>
<dbReference type="AlphaFoldDB" id="A0A6N7EH19"/>
<dbReference type="InterPro" id="IPR014729">
    <property type="entry name" value="Rossmann-like_a/b/a_fold"/>
</dbReference>
<dbReference type="OrthoDB" id="6174426at2"/>
<dbReference type="SUPFAM" id="SSF52402">
    <property type="entry name" value="Adenine nucleotide alpha hydrolases-like"/>
    <property type="match status" value="2"/>
</dbReference>
<sequence length="356" mass="36614">MAAAAGIEGLWGRAGSVQRLATRRGRSLDVQQVRGVALDHSYGLVRPGRCRGTRLASGRGWCVMALELDVPVGAVIVGTDWSAPARRAVDWAVEEADRRGTGLVIIYSPEWTVLGVGGTRPVSVAELTALGERMVQEEVARVREEHPGVPVTGAAVPDGAAVVLVEASRRAALVVVGARGRGPFTSTLLGSVSQKVAAHAHGPVVVVREEAPASMPGPVVVGADPADPPVEALAYAFQEGARRDVAVVVVAAGTPPHAAFLYSPDATTLLARIADEHKEDLGRIVDQLAAAHGVPADVRHLAGHPVDAILAVAGAESLVVVGSRGHSGLANLLLGSVSRGVLHRGIAVAIARVLPG</sequence>
<dbReference type="EMBL" id="WHPC01000033">
    <property type="protein sequence ID" value="MPV37340.1"/>
    <property type="molecule type" value="Genomic_DNA"/>
</dbReference>
<comment type="similarity">
    <text evidence="1">Belongs to the universal stress protein A family.</text>
</comment>
<evidence type="ECO:0000313" key="3">
    <source>
        <dbReference type="EMBL" id="MPV37340.1"/>
    </source>
</evidence>
<dbReference type="PANTHER" id="PTHR46268:SF6">
    <property type="entry name" value="UNIVERSAL STRESS PROTEIN UP12"/>
    <property type="match status" value="1"/>
</dbReference>
<protein>
    <submittedName>
        <fullName evidence="3">Universal stress protein</fullName>
    </submittedName>
</protein>
<accession>A0A6N7EH19</accession>